<dbReference type="InterPro" id="IPR029618">
    <property type="entry name" value="CCDC172"/>
</dbReference>
<organism evidence="7 8">
    <name type="scientific">Clavelina lepadiformis</name>
    <name type="common">Light-bulb sea squirt</name>
    <name type="synonym">Ascidia lepadiformis</name>
    <dbReference type="NCBI Taxonomy" id="159417"/>
    <lineage>
        <taxon>Eukaryota</taxon>
        <taxon>Metazoa</taxon>
        <taxon>Chordata</taxon>
        <taxon>Tunicata</taxon>
        <taxon>Ascidiacea</taxon>
        <taxon>Aplousobranchia</taxon>
        <taxon>Clavelinidae</taxon>
        <taxon>Clavelina</taxon>
    </lineage>
</organism>
<evidence type="ECO:0000256" key="6">
    <source>
        <dbReference type="SAM" id="Coils"/>
    </source>
</evidence>
<proteinExistence type="inferred from homology"/>
<protein>
    <recommendedName>
        <fullName evidence="3">Coiled-coil domain-containing protein 172</fullName>
    </recommendedName>
</protein>
<name>A0ABP0F2I7_CLALP</name>
<comment type="subcellular location">
    <subcellularLocation>
        <location evidence="1">Cytoplasm</location>
    </subcellularLocation>
</comment>
<keyword evidence="8" id="KW-1185">Reference proteome</keyword>
<dbReference type="PANTHER" id="PTHR22419:SF2">
    <property type="entry name" value="COILED-COIL DOMAIN-CONTAINING PROTEIN 172"/>
    <property type="match status" value="1"/>
</dbReference>
<feature type="coiled-coil region" evidence="6">
    <location>
        <begin position="53"/>
        <end position="80"/>
    </location>
</feature>
<evidence type="ECO:0000256" key="1">
    <source>
        <dbReference type="ARBA" id="ARBA00004496"/>
    </source>
</evidence>
<gene>
    <name evidence="7" type="ORF">CVLEPA_LOCUS2334</name>
</gene>
<accession>A0ABP0F2I7</accession>
<evidence type="ECO:0000313" key="7">
    <source>
        <dbReference type="EMBL" id="CAK8672634.1"/>
    </source>
</evidence>
<evidence type="ECO:0000256" key="2">
    <source>
        <dbReference type="ARBA" id="ARBA00008975"/>
    </source>
</evidence>
<dbReference type="EMBL" id="CAWYQH010000001">
    <property type="protein sequence ID" value="CAK8672634.1"/>
    <property type="molecule type" value="Genomic_DNA"/>
</dbReference>
<comment type="caution">
    <text evidence="7">The sequence shown here is derived from an EMBL/GenBank/DDBJ whole genome shotgun (WGS) entry which is preliminary data.</text>
</comment>
<keyword evidence="5 6" id="KW-0175">Coiled coil</keyword>
<reference evidence="7 8" key="1">
    <citation type="submission" date="2024-02" db="EMBL/GenBank/DDBJ databases">
        <authorList>
            <person name="Daric V."/>
            <person name="Darras S."/>
        </authorList>
    </citation>
    <scope>NUCLEOTIDE SEQUENCE [LARGE SCALE GENOMIC DNA]</scope>
</reference>
<feature type="coiled-coil region" evidence="6">
    <location>
        <begin position="128"/>
        <end position="155"/>
    </location>
</feature>
<dbReference type="Proteomes" id="UP001642483">
    <property type="component" value="Unassembled WGS sequence"/>
</dbReference>
<evidence type="ECO:0000256" key="3">
    <source>
        <dbReference type="ARBA" id="ARBA00022327"/>
    </source>
</evidence>
<comment type="similarity">
    <text evidence="2">Belongs to the CCDC172 family.</text>
</comment>
<evidence type="ECO:0000256" key="5">
    <source>
        <dbReference type="ARBA" id="ARBA00023054"/>
    </source>
</evidence>
<evidence type="ECO:0000256" key="4">
    <source>
        <dbReference type="ARBA" id="ARBA00022490"/>
    </source>
</evidence>
<keyword evidence="4" id="KW-0963">Cytoplasm</keyword>
<dbReference type="PANTHER" id="PTHR22419">
    <property type="entry name" value="COILED-COIL DOMAIN-CONTAINING PROTEIN 172"/>
    <property type="match status" value="1"/>
</dbReference>
<evidence type="ECO:0000313" key="8">
    <source>
        <dbReference type="Proteomes" id="UP001642483"/>
    </source>
</evidence>
<sequence length="249" mass="29764">MSLNVLFEQILKSEQHAENRHAQLVQTNQKIAWHDGEIRKLTQLVHELENKTISEISNQLHKEKSELEFLSQQHHSLSQQQAKIIKSINDNEITLNRLKDEKQKQFDDFLEEVQQFTESSDLFSTCQDDCKEKQVEELEDYKKKMEAELSEVKGKKKCIIEMQKHISRLAREISHLRESIIEYDSALEEKRQKVLEEKQKLEKIWQVLHEEPDYIRLQEQLQVLDKELNVDKIQASLRVFKEQHKREPQ</sequence>